<name>A0A916QZD0_9RHOB</name>
<keyword evidence="2" id="KW-1185">Reference proteome</keyword>
<protein>
    <recommendedName>
        <fullName evidence="3">Lipoprotein</fullName>
    </recommendedName>
</protein>
<reference evidence="1" key="1">
    <citation type="journal article" date="2014" name="Int. J. Syst. Evol. Microbiol.">
        <title>Complete genome sequence of Corynebacterium casei LMG S-19264T (=DSM 44701T), isolated from a smear-ripened cheese.</title>
        <authorList>
            <consortium name="US DOE Joint Genome Institute (JGI-PGF)"/>
            <person name="Walter F."/>
            <person name="Albersmeier A."/>
            <person name="Kalinowski J."/>
            <person name="Ruckert C."/>
        </authorList>
    </citation>
    <scope>NUCLEOTIDE SEQUENCE</scope>
    <source>
        <strain evidence="1">CGMCC 1.15880</strain>
    </source>
</reference>
<reference evidence="1" key="2">
    <citation type="submission" date="2020-09" db="EMBL/GenBank/DDBJ databases">
        <authorList>
            <person name="Sun Q."/>
            <person name="Zhou Y."/>
        </authorList>
    </citation>
    <scope>NUCLEOTIDE SEQUENCE</scope>
    <source>
        <strain evidence="1">CGMCC 1.15880</strain>
    </source>
</reference>
<comment type="caution">
    <text evidence="1">The sequence shown here is derived from an EMBL/GenBank/DDBJ whole genome shotgun (WGS) entry which is preliminary data.</text>
</comment>
<dbReference type="AlphaFoldDB" id="A0A916QZD0"/>
<sequence>MLWLHLKASDTGVNSVLTAIGQGGGMRELWIVCVGVIVVLSGCDTPTVGFSYDKTGRIDIGKNRFLVYYSDKQAQAIRLNNQSLRGLKGTMADGGAAIEAVTGCKITALHAKSDTVLTRASLRC</sequence>
<gene>
    <name evidence="1" type="ORF">GCM10011498_23100</name>
</gene>
<dbReference type="Proteomes" id="UP000628017">
    <property type="component" value="Unassembled WGS sequence"/>
</dbReference>
<proteinExistence type="predicted"/>
<accession>A0A916QZD0</accession>
<evidence type="ECO:0008006" key="3">
    <source>
        <dbReference type="Google" id="ProtNLM"/>
    </source>
</evidence>
<evidence type="ECO:0000313" key="1">
    <source>
        <dbReference type="EMBL" id="GGA21757.1"/>
    </source>
</evidence>
<dbReference type="EMBL" id="BMKA01000003">
    <property type="protein sequence ID" value="GGA21757.1"/>
    <property type="molecule type" value="Genomic_DNA"/>
</dbReference>
<evidence type="ECO:0000313" key="2">
    <source>
        <dbReference type="Proteomes" id="UP000628017"/>
    </source>
</evidence>
<organism evidence="1 2">
    <name type="scientific">Neptunicoccus cionae</name>
    <dbReference type="NCBI Taxonomy" id="2035344"/>
    <lineage>
        <taxon>Bacteria</taxon>
        <taxon>Pseudomonadati</taxon>
        <taxon>Pseudomonadota</taxon>
        <taxon>Alphaproteobacteria</taxon>
        <taxon>Rhodobacterales</taxon>
        <taxon>Paracoccaceae</taxon>
        <taxon>Neptunicoccus</taxon>
    </lineage>
</organism>